<keyword evidence="2" id="KW-0812">Transmembrane</keyword>
<dbReference type="STRING" id="2082308.A0A2K1QLX4"/>
<protein>
    <submittedName>
        <fullName evidence="3">Uncharacterized protein</fullName>
    </submittedName>
</protein>
<gene>
    <name evidence="3" type="ORF">CAC42_4343</name>
</gene>
<dbReference type="Proteomes" id="UP000243797">
    <property type="component" value="Unassembled WGS sequence"/>
</dbReference>
<name>A0A2K1QLX4_9PEZI</name>
<evidence type="ECO:0000256" key="2">
    <source>
        <dbReference type="SAM" id="Phobius"/>
    </source>
</evidence>
<evidence type="ECO:0000313" key="4">
    <source>
        <dbReference type="Proteomes" id="UP000243797"/>
    </source>
</evidence>
<feature type="region of interest" description="Disordered" evidence="1">
    <location>
        <begin position="172"/>
        <end position="204"/>
    </location>
</feature>
<accession>A0A2K1QLX4</accession>
<evidence type="ECO:0000313" key="3">
    <source>
        <dbReference type="EMBL" id="PNS15942.1"/>
    </source>
</evidence>
<reference evidence="3 4" key="1">
    <citation type="submission" date="2017-06" db="EMBL/GenBank/DDBJ databases">
        <title>Draft genome sequence of a variant of Elsinoe murrayae.</title>
        <authorList>
            <person name="Cheng Q."/>
        </authorList>
    </citation>
    <scope>NUCLEOTIDE SEQUENCE [LARGE SCALE GENOMIC DNA]</scope>
    <source>
        <strain evidence="3 4">CQ-2017a</strain>
    </source>
</reference>
<evidence type="ECO:0000256" key="1">
    <source>
        <dbReference type="SAM" id="MobiDB-lite"/>
    </source>
</evidence>
<feature type="transmembrane region" description="Helical" evidence="2">
    <location>
        <begin position="20"/>
        <end position="41"/>
    </location>
</feature>
<sequence length="526" mass="58324">MVRILSTENKRYVKEQTVLAARWSAVGIVILGLLGFALLSWKGEIVERENPSPAEWSYVTRSSWRSAWLSQLEDLARMAQINWGNAGQHWRKCLLRLEDKEIDGKDLLDISPQGASAYQEVRGIGPVAFDASAKSEAWKAGYAEVVMKTALAAEHLQEMVVDYRQSAFFPKSTVVGPSNPKPRSVPGGGTPPQEADTGPAMPDPAVLYNRVAHGIGFSPRQRIDAMHAHANWLEFNKNTEGADEQYQYAVSVARSALPSDPVLSNTTEIAAIPNTVSVLDNRPETATSNLINTLSTQAAYMSRTSRTSEALPIFLSALRAVRHAASHPTPTSVSGSITQSTPSGPFAQWSAQYFRPDEFPLPLRTGDEPLSSLDPAALKCKEAELMTYIGEILFSTSSSRRKDGLAWTKRAADEAEKTLRSLMRISNSVPGDGAVQERERERKTGMNRKEREACRECLVMGVRNWELMASRMLESGHVKEQKKGWKSWFGREEDVQPEGDELEAAQRLKQDLIGEGLVQPWAFLRR</sequence>
<keyword evidence="4" id="KW-1185">Reference proteome</keyword>
<dbReference type="InParanoid" id="A0A2K1QLX4"/>
<dbReference type="OrthoDB" id="5408102at2759"/>
<keyword evidence="2" id="KW-1133">Transmembrane helix</keyword>
<comment type="caution">
    <text evidence="3">The sequence shown here is derived from an EMBL/GenBank/DDBJ whole genome shotgun (WGS) entry which is preliminary data.</text>
</comment>
<feature type="compositionally biased region" description="Basic and acidic residues" evidence="1">
    <location>
        <begin position="435"/>
        <end position="448"/>
    </location>
</feature>
<keyword evidence="2" id="KW-0472">Membrane</keyword>
<organism evidence="3 4">
    <name type="scientific">Sphaceloma murrayae</name>
    <dbReference type="NCBI Taxonomy" id="2082308"/>
    <lineage>
        <taxon>Eukaryota</taxon>
        <taxon>Fungi</taxon>
        <taxon>Dikarya</taxon>
        <taxon>Ascomycota</taxon>
        <taxon>Pezizomycotina</taxon>
        <taxon>Dothideomycetes</taxon>
        <taxon>Dothideomycetidae</taxon>
        <taxon>Myriangiales</taxon>
        <taxon>Elsinoaceae</taxon>
        <taxon>Sphaceloma</taxon>
    </lineage>
</organism>
<dbReference type="EMBL" id="NKHZ01000060">
    <property type="protein sequence ID" value="PNS15942.1"/>
    <property type="molecule type" value="Genomic_DNA"/>
</dbReference>
<dbReference type="AlphaFoldDB" id="A0A2K1QLX4"/>
<feature type="region of interest" description="Disordered" evidence="1">
    <location>
        <begin position="428"/>
        <end position="448"/>
    </location>
</feature>
<proteinExistence type="predicted"/>